<dbReference type="AlphaFoldDB" id="A0A7C4H2F0"/>
<gene>
    <name evidence="1" type="ORF">ENU31_03345</name>
</gene>
<name>A0A7C4H2F0_9CREN</name>
<reference evidence="1" key="1">
    <citation type="journal article" date="2020" name="mSystems">
        <title>Genome- and Community-Level Interaction Insights into Carbon Utilization and Element Cycling Functions of Hydrothermarchaeota in Hydrothermal Sediment.</title>
        <authorList>
            <person name="Zhou Z."/>
            <person name="Liu Y."/>
            <person name="Xu W."/>
            <person name="Pan J."/>
            <person name="Luo Z.H."/>
            <person name="Li M."/>
        </authorList>
    </citation>
    <scope>NUCLEOTIDE SEQUENCE [LARGE SCALE GENOMIC DNA]</scope>
    <source>
        <strain evidence="1">SpSt-658</strain>
    </source>
</reference>
<protein>
    <submittedName>
        <fullName evidence="1">PadR family transcriptional regulator</fullName>
    </submittedName>
</protein>
<dbReference type="Gene3D" id="1.10.10.10">
    <property type="entry name" value="Winged helix-like DNA-binding domain superfamily/Winged helix DNA-binding domain"/>
    <property type="match status" value="1"/>
</dbReference>
<dbReference type="InterPro" id="IPR036390">
    <property type="entry name" value="WH_DNA-bd_sf"/>
</dbReference>
<dbReference type="SUPFAM" id="SSF46785">
    <property type="entry name" value="Winged helix' DNA-binding domain"/>
    <property type="match status" value="1"/>
</dbReference>
<sequence>MTHSKALRRLMRKITIETLWLYIARILHDSEPMKAYDVKKKLQEVFNINPPTITVYTVIYRMSKEGLLDTIKIEGEVLYKLSDRGRKEFYEALEFIKKLVDKLKT</sequence>
<proteinExistence type="predicted"/>
<dbReference type="EMBL" id="DTCA01000107">
    <property type="protein sequence ID" value="HGM07429.1"/>
    <property type="molecule type" value="Genomic_DNA"/>
</dbReference>
<organism evidence="1">
    <name type="scientific">Ignisphaera aggregans</name>
    <dbReference type="NCBI Taxonomy" id="334771"/>
    <lineage>
        <taxon>Archaea</taxon>
        <taxon>Thermoproteota</taxon>
        <taxon>Thermoprotei</taxon>
        <taxon>Desulfurococcales</taxon>
        <taxon>Desulfurococcaceae</taxon>
        <taxon>Ignisphaera</taxon>
    </lineage>
</organism>
<evidence type="ECO:0000313" key="1">
    <source>
        <dbReference type="EMBL" id="HGM07429.1"/>
    </source>
</evidence>
<comment type="caution">
    <text evidence="1">The sequence shown here is derived from an EMBL/GenBank/DDBJ whole genome shotgun (WGS) entry which is preliminary data.</text>
</comment>
<dbReference type="InterPro" id="IPR036388">
    <property type="entry name" value="WH-like_DNA-bd_sf"/>
</dbReference>
<accession>A0A7C4H2F0</accession>